<reference evidence="1" key="2">
    <citation type="journal article" date="2024" name="Plant">
        <title>Genomic evolution and insights into agronomic trait innovations of Sesamum species.</title>
        <authorList>
            <person name="Miao H."/>
            <person name="Wang L."/>
            <person name="Qu L."/>
            <person name="Liu H."/>
            <person name="Sun Y."/>
            <person name="Le M."/>
            <person name="Wang Q."/>
            <person name="Wei S."/>
            <person name="Zheng Y."/>
            <person name="Lin W."/>
            <person name="Duan Y."/>
            <person name="Cao H."/>
            <person name="Xiong S."/>
            <person name="Wang X."/>
            <person name="Wei L."/>
            <person name="Li C."/>
            <person name="Ma Q."/>
            <person name="Ju M."/>
            <person name="Zhao R."/>
            <person name="Li G."/>
            <person name="Mu C."/>
            <person name="Tian Q."/>
            <person name="Mei H."/>
            <person name="Zhang T."/>
            <person name="Gao T."/>
            <person name="Zhang H."/>
        </authorList>
    </citation>
    <scope>NUCLEOTIDE SEQUENCE</scope>
    <source>
        <strain evidence="1">KEN8</strain>
    </source>
</reference>
<reference evidence="1" key="1">
    <citation type="submission" date="2020-06" db="EMBL/GenBank/DDBJ databases">
        <authorList>
            <person name="Li T."/>
            <person name="Hu X."/>
            <person name="Zhang T."/>
            <person name="Song X."/>
            <person name="Zhang H."/>
            <person name="Dai N."/>
            <person name="Sheng W."/>
            <person name="Hou X."/>
            <person name="Wei L."/>
        </authorList>
    </citation>
    <scope>NUCLEOTIDE SEQUENCE</scope>
    <source>
        <strain evidence="1">KEN8</strain>
        <tissue evidence="1">Leaf</tissue>
    </source>
</reference>
<sequence>MKTRTRLPAANGIAPELLPSSSFSILSFLFFLSRGGYKRKACSTGRPFFCSLFESRFLFLYFESRYFPRKREASKASPGSEGKESLVTEVDYRTGVGKNLAKGSISDSSPTVN</sequence>
<protein>
    <submittedName>
        <fullName evidence="1">Uncharacterized protein</fullName>
    </submittedName>
</protein>
<gene>
    <name evidence="1" type="ORF">Scaly_3133300</name>
</gene>
<evidence type="ECO:0000313" key="1">
    <source>
        <dbReference type="EMBL" id="KAL0293915.1"/>
    </source>
</evidence>
<name>A0AAW2JH52_9LAMI</name>
<accession>A0AAW2JH52</accession>
<dbReference type="AlphaFoldDB" id="A0AAW2JH52"/>
<comment type="caution">
    <text evidence="1">The sequence shown here is derived from an EMBL/GenBank/DDBJ whole genome shotgun (WGS) entry which is preliminary data.</text>
</comment>
<organism evidence="1">
    <name type="scientific">Sesamum calycinum</name>
    <dbReference type="NCBI Taxonomy" id="2727403"/>
    <lineage>
        <taxon>Eukaryota</taxon>
        <taxon>Viridiplantae</taxon>
        <taxon>Streptophyta</taxon>
        <taxon>Embryophyta</taxon>
        <taxon>Tracheophyta</taxon>
        <taxon>Spermatophyta</taxon>
        <taxon>Magnoliopsida</taxon>
        <taxon>eudicotyledons</taxon>
        <taxon>Gunneridae</taxon>
        <taxon>Pentapetalae</taxon>
        <taxon>asterids</taxon>
        <taxon>lamiids</taxon>
        <taxon>Lamiales</taxon>
        <taxon>Pedaliaceae</taxon>
        <taxon>Sesamum</taxon>
    </lineage>
</organism>
<dbReference type="EMBL" id="JACGWM010001287">
    <property type="protein sequence ID" value="KAL0293915.1"/>
    <property type="molecule type" value="Genomic_DNA"/>
</dbReference>
<proteinExistence type="predicted"/>